<comment type="caution">
    <text evidence="2">The sequence shown here is derived from an EMBL/GenBank/DDBJ whole genome shotgun (WGS) entry which is preliminary data.</text>
</comment>
<proteinExistence type="predicted"/>
<feature type="region of interest" description="Disordered" evidence="1">
    <location>
        <begin position="52"/>
        <end position="92"/>
    </location>
</feature>
<feature type="compositionally biased region" description="Low complexity" evidence="1">
    <location>
        <begin position="82"/>
        <end position="92"/>
    </location>
</feature>
<accession>A0AAV7SAT9</accession>
<organism evidence="2 3">
    <name type="scientific">Pleurodeles waltl</name>
    <name type="common">Iberian ribbed newt</name>
    <dbReference type="NCBI Taxonomy" id="8319"/>
    <lineage>
        <taxon>Eukaryota</taxon>
        <taxon>Metazoa</taxon>
        <taxon>Chordata</taxon>
        <taxon>Craniata</taxon>
        <taxon>Vertebrata</taxon>
        <taxon>Euteleostomi</taxon>
        <taxon>Amphibia</taxon>
        <taxon>Batrachia</taxon>
        <taxon>Caudata</taxon>
        <taxon>Salamandroidea</taxon>
        <taxon>Salamandridae</taxon>
        <taxon>Pleurodelinae</taxon>
        <taxon>Pleurodeles</taxon>
    </lineage>
</organism>
<sequence>MAISGVQVQRRSRDSRCSAARIQTLRPLSAKIHIALPDFGFQASLHRARGFVPDKGAEAPGNVAPGPPPPSACEQRSHHWGAHPGAGAHEVM</sequence>
<gene>
    <name evidence="2" type="ORF">NDU88_001149</name>
</gene>
<evidence type="ECO:0000313" key="2">
    <source>
        <dbReference type="EMBL" id="KAJ1160654.1"/>
    </source>
</evidence>
<evidence type="ECO:0000313" key="3">
    <source>
        <dbReference type="Proteomes" id="UP001066276"/>
    </source>
</evidence>
<keyword evidence="3" id="KW-1185">Reference proteome</keyword>
<evidence type="ECO:0000256" key="1">
    <source>
        <dbReference type="SAM" id="MobiDB-lite"/>
    </source>
</evidence>
<protein>
    <submittedName>
        <fullName evidence="2">Uncharacterized protein</fullName>
    </submittedName>
</protein>
<dbReference type="EMBL" id="JANPWB010000008">
    <property type="protein sequence ID" value="KAJ1160654.1"/>
    <property type="molecule type" value="Genomic_DNA"/>
</dbReference>
<reference evidence="2" key="1">
    <citation type="journal article" date="2022" name="bioRxiv">
        <title>Sequencing and chromosome-scale assembly of the giantPleurodeles waltlgenome.</title>
        <authorList>
            <person name="Brown T."/>
            <person name="Elewa A."/>
            <person name="Iarovenko S."/>
            <person name="Subramanian E."/>
            <person name="Araus A.J."/>
            <person name="Petzold A."/>
            <person name="Susuki M."/>
            <person name="Suzuki K.-i.T."/>
            <person name="Hayashi T."/>
            <person name="Toyoda A."/>
            <person name="Oliveira C."/>
            <person name="Osipova E."/>
            <person name="Leigh N.D."/>
            <person name="Simon A."/>
            <person name="Yun M.H."/>
        </authorList>
    </citation>
    <scope>NUCLEOTIDE SEQUENCE</scope>
    <source>
        <strain evidence="2">20211129_DDA</strain>
        <tissue evidence="2">Liver</tissue>
    </source>
</reference>
<name>A0AAV7SAT9_PLEWA</name>
<dbReference type="Proteomes" id="UP001066276">
    <property type="component" value="Chromosome 4_2"/>
</dbReference>
<dbReference type="AlphaFoldDB" id="A0AAV7SAT9"/>